<comment type="caution">
    <text evidence="3">The sequence shown here is derived from an EMBL/GenBank/DDBJ whole genome shotgun (WGS) entry which is preliminary data.</text>
</comment>
<evidence type="ECO:0000259" key="2">
    <source>
        <dbReference type="SMART" id="SM00974"/>
    </source>
</evidence>
<dbReference type="Proteomes" id="UP000251869">
    <property type="component" value="Unassembled WGS sequence"/>
</dbReference>
<dbReference type="Pfam" id="PF13455">
    <property type="entry name" value="MUG113"/>
    <property type="match status" value="1"/>
</dbReference>
<feature type="domain" description="Bacteriophage T5 Orf172 DNA-binding" evidence="2">
    <location>
        <begin position="352"/>
        <end position="435"/>
    </location>
</feature>
<evidence type="ECO:0000256" key="1">
    <source>
        <dbReference type="SAM" id="Coils"/>
    </source>
</evidence>
<dbReference type="InterPro" id="IPR025280">
    <property type="entry name" value="SNIPE"/>
</dbReference>
<reference evidence="3 4" key="1">
    <citation type="submission" date="2018-06" db="EMBL/GenBank/DDBJ databases">
        <title>The draft genome sequences of strains SCU63 and S1.</title>
        <authorList>
            <person name="Gan L."/>
        </authorList>
    </citation>
    <scope>NUCLEOTIDE SEQUENCE [LARGE SCALE GENOMIC DNA]</scope>
    <source>
        <strain evidence="3 4">S1</strain>
    </source>
</reference>
<name>A0A365K3R3_9BACL</name>
<feature type="coiled-coil region" evidence="1">
    <location>
        <begin position="204"/>
        <end position="335"/>
    </location>
</feature>
<organism evidence="3 4">
    <name type="scientific">Planococcus maitriensis</name>
    <dbReference type="NCBI Taxonomy" id="221799"/>
    <lineage>
        <taxon>Bacteria</taxon>
        <taxon>Bacillati</taxon>
        <taxon>Bacillota</taxon>
        <taxon>Bacilli</taxon>
        <taxon>Bacillales</taxon>
        <taxon>Caryophanaceae</taxon>
        <taxon>Planococcus</taxon>
    </lineage>
</organism>
<dbReference type="EMBL" id="QLZQ01000004">
    <property type="protein sequence ID" value="RAZ67277.1"/>
    <property type="molecule type" value="Genomic_DNA"/>
</dbReference>
<accession>A0A365K3R3</accession>
<keyword evidence="1" id="KW-0175">Coiled coil</keyword>
<proteinExistence type="predicted"/>
<dbReference type="SMART" id="SM00974">
    <property type="entry name" value="T5orf172"/>
    <property type="match status" value="1"/>
</dbReference>
<gene>
    <name evidence="3" type="ORF">DP119_10960</name>
</gene>
<protein>
    <submittedName>
        <fullName evidence="3">DUF4041 domain-containing protein</fullName>
    </submittedName>
</protein>
<feature type="coiled-coil region" evidence="1">
    <location>
        <begin position="23"/>
        <end position="154"/>
    </location>
</feature>
<dbReference type="Pfam" id="PF13250">
    <property type="entry name" value="SNIPE"/>
    <property type="match status" value="1"/>
</dbReference>
<evidence type="ECO:0000313" key="4">
    <source>
        <dbReference type="Proteomes" id="UP000251869"/>
    </source>
</evidence>
<sequence length="466" mass="54964">MKQRQKEEAKHHQQWADSGFGDLLILNERKESIEKEIQRLTNEKEHELSTLEKKKESLLEKLKVADELGSIQNAISLENKKTEKLAEDKIQLEQQIESLQKMVQDKKEEIIVFDDEILYQEFGFYSPKYNFENSQVYKAQLDQIRARQKQLAKEKRATVHFDGWELNGSKAEGRKMNNDNIKMTLYSFNTDCDNAISKAKFNNIESIEKRIRNSFAKLNKMNAKNRIEITGEYLDLKLTELYLAYEYEQMKEEEREEQRRIKEEMREEQKALKEIEALKKKIEKEEKHFMQEINSLKLRLDSTSDDEKAAIQHKILELEAKLALVEKDKEDVLNREQNTRAGYVYIISNIGSFGEDVYKIGMTRRLEPMDRVKELGDASVPFTFDVHAMIFSEDAPTLENALHKAFHQRRLNKVNERKEFFRVTLDEIADVVTNNHNKVVEFTKLAEAEHYRETLMLEKNLEKVAN</sequence>
<dbReference type="OrthoDB" id="9811665at2"/>
<evidence type="ECO:0000313" key="3">
    <source>
        <dbReference type="EMBL" id="RAZ67277.1"/>
    </source>
</evidence>
<dbReference type="InterPro" id="IPR018306">
    <property type="entry name" value="Phage_T5_Orf172_DNA-bd"/>
</dbReference>
<keyword evidence="4" id="KW-1185">Reference proteome</keyword>
<dbReference type="AlphaFoldDB" id="A0A365K3R3"/>